<keyword evidence="4 6" id="KW-0472">Membrane</keyword>
<comment type="subcellular location">
    <subcellularLocation>
        <location evidence="1">Membrane</location>
        <topology evidence="1">Multi-pass membrane protein</topology>
    </subcellularLocation>
</comment>
<protein>
    <submittedName>
        <fullName evidence="9">17267_t:CDS:1</fullName>
    </submittedName>
</protein>
<dbReference type="GO" id="GO:0015990">
    <property type="term" value="P:electron transport coupled proton transport"/>
    <property type="evidence" value="ECO:0007669"/>
    <property type="project" value="TreeGrafter"/>
</dbReference>
<feature type="transmembrane region" description="Helical" evidence="6">
    <location>
        <begin position="547"/>
        <end position="570"/>
    </location>
</feature>
<keyword evidence="10" id="KW-1185">Reference proteome</keyword>
<dbReference type="PANTHER" id="PTHR42829">
    <property type="entry name" value="NADH-UBIQUINONE OXIDOREDUCTASE CHAIN 5"/>
    <property type="match status" value="1"/>
</dbReference>
<dbReference type="AlphaFoldDB" id="A0A9W4T146"/>
<evidence type="ECO:0000259" key="8">
    <source>
        <dbReference type="Pfam" id="PF03161"/>
    </source>
</evidence>
<comment type="caution">
    <text evidence="9">The sequence shown here is derived from an EMBL/GenBank/DDBJ whole genome shotgun (WGS) entry which is preliminary data.</text>
</comment>
<feature type="region of interest" description="Disordered" evidence="5">
    <location>
        <begin position="1"/>
        <end position="20"/>
    </location>
</feature>
<dbReference type="GO" id="GO:0008137">
    <property type="term" value="F:NADH dehydrogenase (ubiquinone) activity"/>
    <property type="evidence" value="ECO:0007669"/>
    <property type="project" value="InterPro"/>
</dbReference>
<dbReference type="Gene3D" id="3.10.28.10">
    <property type="entry name" value="Homing endonucleases"/>
    <property type="match status" value="1"/>
</dbReference>
<feature type="transmembrane region" description="Helical" evidence="6">
    <location>
        <begin position="160"/>
        <end position="185"/>
    </location>
</feature>
<name>A0A9W4T146_9GLOM</name>
<proteinExistence type="predicted"/>
<dbReference type="InterPro" id="IPR001516">
    <property type="entry name" value="Proton_antipo_N"/>
</dbReference>
<dbReference type="InterPro" id="IPR027434">
    <property type="entry name" value="Homing_endonucl"/>
</dbReference>
<dbReference type="InterPro" id="IPR004860">
    <property type="entry name" value="LAGLIDADG_dom"/>
</dbReference>
<feature type="region of interest" description="Disordered" evidence="5">
    <location>
        <begin position="318"/>
        <end position="342"/>
    </location>
</feature>
<dbReference type="OrthoDB" id="2360560at2759"/>
<evidence type="ECO:0000256" key="6">
    <source>
        <dbReference type="SAM" id="Phobius"/>
    </source>
</evidence>
<feature type="compositionally biased region" description="Polar residues" evidence="5">
    <location>
        <begin position="321"/>
        <end position="342"/>
    </location>
</feature>
<accession>A0A9W4T146</accession>
<dbReference type="GO" id="GO:0042773">
    <property type="term" value="P:ATP synthesis coupled electron transport"/>
    <property type="evidence" value="ECO:0007669"/>
    <property type="project" value="InterPro"/>
</dbReference>
<evidence type="ECO:0000256" key="5">
    <source>
        <dbReference type="SAM" id="MobiDB-lite"/>
    </source>
</evidence>
<feature type="transmembrane region" description="Helical" evidence="6">
    <location>
        <begin position="114"/>
        <end position="140"/>
    </location>
</feature>
<dbReference type="GO" id="GO:0003954">
    <property type="term" value="F:NADH dehydrogenase activity"/>
    <property type="evidence" value="ECO:0007669"/>
    <property type="project" value="TreeGrafter"/>
</dbReference>
<evidence type="ECO:0000256" key="1">
    <source>
        <dbReference type="ARBA" id="ARBA00004141"/>
    </source>
</evidence>
<reference evidence="9" key="1">
    <citation type="submission" date="2022-08" db="EMBL/GenBank/DDBJ databases">
        <authorList>
            <person name="Kallberg Y."/>
            <person name="Tangrot J."/>
            <person name="Rosling A."/>
        </authorList>
    </citation>
    <scope>NUCLEOTIDE SEQUENCE</scope>
    <source>
        <strain evidence="9">Wild A</strain>
    </source>
</reference>
<evidence type="ECO:0000256" key="3">
    <source>
        <dbReference type="ARBA" id="ARBA00022989"/>
    </source>
</evidence>
<dbReference type="SUPFAM" id="SSF55608">
    <property type="entry name" value="Homing endonucleases"/>
    <property type="match status" value="2"/>
</dbReference>
<dbReference type="Pfam" id="PF00662">
    <property type="entry name" value="Proton_antipo_N"/>
    <property type="match status" value="1"/>
</dbReference>
<feature type="domain" description="NADH-Ubiquinone oxidoreductase (complex I) chain 5 N-terminal" evidence="7">
    <location>
        <begin position="150"/>
        <end position="188"/>
    </location>
</feature>
<keyword evidence="2 6" id="KW-0812">Transmembrane</keyword>
<dbReference type="InterPro" id="IPR003945">
    <property type="entry name" value="NU5C-like"/>
</dbReference>
<dbReference type="Proteomes" id="UP001153678">
    <property type="component" value="Unassembled WGS sequence"/>
</dbReference>
<gene>
    <name evidence="9" type="ORF">FWILDA_LOCUS12673</name>
</gene>
<dbReference type="Pfam" id="PF03161">
    <property type="entry name" value="LAGLIDADG_2"/>
    <property type="match status" value="1"/>
</dbReference>
<dbReference type="EMBL" id="CAMKVN010004228">
    <property type="protein sequence ID" value="CAI2186630.1"/>
    <property type="molecule type" value="Genomic_DNA"/>
</dbReference>
<evidence type="ECO:0000313" key="9">
    <source>
        <dbReference type="EMBL" id="CAI2186630.1"/>
    </source>
</evidence>
<dbReference type="PANTHER" id="PTHR42829:SF2">
    <property type="entry name" value="NADH-UBIQUINONE OXIDOREDUCTASE CHAIN 5"/>
    <property type="match status" value="1"/>
</dbReference>
<evidence type="ECO:0000256" key="2">
    <source>
        <dbReference type="ARBA" id="ARBA00022692"/>
    </source>
</evidence>
<sequence>MYPEAPRAPSPWAEGVKKKKGPGLNYNQRLTITLTHQDKTTITLTTIDKVELIDQGLPDSLNYNPSPLLMEWTPPFQKDKALERSQSSLIAGRRPGQASMASGLLGRKLGTTGVHILACLAVALASLLSCVAFFEVALAGSSVTVSLATWLDSELLDLSWSFLFDSLTVSMLLPVLIVSALVHIYSVGLWGQLPSQGTGPCGRLLRKRKVTILGMQQWAISRKPKESPSLVGSSETIRGASVEISSGLGIARLGPSQILIWKIQSKPYETSAPTAPGCLSEGKRMRGFIAGYLKDGPIIWGHTFSMWLTQAREATIVSPEEATQNSSKGTTRPTGTKYTKGYKSQQTLSGFQREALAFVGSNPISTRRKPDRRTGKTYDSLIFKTLTFPCLNELRILFYPLGPQRGHRTSAVGEGNKIVPENIGLRSFTYQEVALLVKVLNEIKYGMLGYSETNKSMGALVLAHMHSSMLHKCLVANLSPNGPAGFWYTRVQATKSALQAIMVNRVGDWAFLIGLFLLFWAQWPSLLNWVSTFGSQTLWRVEISFCTFYWVGSVALFDIWGVSLISTTYCEELPFPRNSPSLPAEYLNPIDRRSASSPSPFKIVVYKALCTTTPPTPYPNPKTGQQPSQLVWKVKVVPPNIDHLLTQIGLAHWIQGDGYWNRDDRTVVLCTDSLQNKRSFYYAKLSTPASP</sequence>
<keyword evidence="3 6" id="KW-1133">Transmembrane helix</keyword>
<organism evidence="9 10">
    <name type="scientific">Funneliformis geosporum</name>
    <dbReference type="NCBI Taxonomy" id="1117311"/>
    <lineage>
        <taxon>Eukaryota</taxon>
        <taxon>Fungi</taxon>
        <taxon>Fungi incertae sedis</taxon>
        <taxon>Mucoromycota</taxon>
        <taxon>Glomeromycotina</taxon>
        <taxon>Glomeromycetes</taxon>
        <taxon>Glomerales</taxon>
        <taxon>Glomeraceae</taxon>
        <taxon>Funneliformis</taxon>
    </lineage>
</organism>
<evidence type="ECO:0000259" key="7">
    <source>
        <dbReference type="Pfam" id="PF00662"/>
    </source>
</evidence>
<feature type="transmembrane region" description="Helical" evidence="6">
    <location>
        <begin position="509"/>
        <end position="527"/>
    </location>
</feature>
<dbReference type="GO" id="GO:0004519">
    <property type="term" value="F:endonuclease activity"/>
    <property type="evidence" value="ECO:0007669"/>
    <property type="project" value="InterPro"/>
</dbReference>
<dbReference type="GO" id="GO:0016020">
    <property type="term" value="C:membrane"/>
    <property type="evidence" value="ECO:0007669"/>
    <property type="project" value="UniProtKB-SubCell"/>
</dbReference>
<feature type="domain" description="Homing endonuclease LAGLIDADG" evidence="8">
    <location>
        <begin position="633"/>
        <end position="677"/>
    </location>
</feature>
<evidence type="ECO:0000256" key="4">
    <source>
        <dbReference type="ARBA" id="ARBA00023136"/>
    </source>
</evidence>
<evidence type="ECO:0000313" key="10">
    <source>
        <dbReference type="Proteomes" id="UP001153678"/>
    </source>
</evidence>